<proteinExistence type="predicted"/>
<keyword evidence="1" id="KW-0175">Coiled coil</keyword>
<dbReference type="EMBL" id="MN739502">
    <property type="protein sequence ID" value="QHT08880.1"/>
    <property type="molecule type" value="Genomic_DNA"/>
</dbReference>
<organism evidence="3">
    <name type="scientific">viral metagenome</name>
    <dbReference type="NCBI Taxonomy" id="1070528"/>
    <lineage>
        <taxon>unclassified sequences</taxon>
        <taxon>metagenomes</taxon>
        <taxon>organismal metagenomes</taxon>
    </lineage>
</organism>
<accession>A0A6C0CY41</accession>
<feature type="region of interest" description="Disordered" evidence="2">
    <location>
        <begin position="368"/>
        <end position="395"/>
    </location>
</feature>
<feature type="region of interest" description="Disordered" evidence="2">
    <location>
        <begin position="428"/>
        <end position="454"/>
    </location>
</feature>
<feature type="compositionally biased region" description="Basic residues" evidence="2">
    <location>
        <begin position="433"/>
        <end position="454"/>
    </location>
</feature>
<evidence type="ECO:0000256" key="1">
    <source>
        <dbReference type="SAM" id="Coils"/>
    </source>
</evidence>
<reference evidence="3" key="1">
    <citation type="journal article" date="2020" name="Nature">
        <title>Giant virus diversity and host interactions through global metagenomics.</title>
        <authorList>
            <person name="Schulz F."/>
            <person name="Roux S."/>
            <person name="Paez-Espino D."/>
            <person name="Jungbluth S."/>
            <person name="Walsh D.A."/>
            <person name="Denef V.J."/>
            <person name="McMahon K.D."/>
            <person name="Konstantinidis K.T."/>
            <person name="Eloe-Fadrosh E.A."/>
            <person name="Kyrpides N.C."/>
            <person name="Woyke T."/>
        </authorList>
    </citation>
    <scope>NUCLEOTIDE SEQUENCE</scope>
    <source>
        <strain evidence="3">GVMAG-M-3300023109-53</strain>
    </source>
</reference>
<protein>
    <submittedName>
        <fullName evidence="3">Uncharacterized protein</fullName>
    </submittedName>
</protein>
<evidence type="ECO:0000313" key="3">
    <source>
        <dbReference type="EMBL" id="QHT08880.1"/>
    </source>
</evidence>
<feature type="compositionally biased region" description="Polar residues" evidence="2">
    <location>
        <begin position="368"/>
        <end position="386"/>
    </location>
</feature>
<name>A0A6C0CY41_9ZZZZ</name>
<feature type="region of interest" description="Disordered" evidence="2">
    <location>
        <begin position="91"/>
        <end position="113"/>
    </location>
</feature>
<evidence type="ECO:0000256" key="2">
    <source>
        <dbReference type="SAM" id="MobiDB-lite"/>
    </source>
</evidence>
<feature type="coiled-coil region" evidence="1">
    <location>
        <begin position="17"/>
        <end position="47"/>
    </location>
</feature>
<sequence>MANLFDLSPEQQKEKIKSIVNEAVKKNNEQIQLLEKEKSSLKNQEEEDKYYMGLGGDPELSIDYLGGSIISLLSDILDGFGEVTKRLKEDLAKKPQTGGASEKEEESAEQKIQKQADNLNQLIGEAQRQIEKLKTDVVSSKSLGSGTMEGEFKKGLGKAKNMGISAFKTGVKWSEEFINDMIDLSMELSGQGKILETPLDKLSPELNKKLLVIAGVLKELSTNPATKEAVREIAKAIGISMIEIMEQIKPELDKVTDEALSMIDQVAEKSARGTMATGVSVAQAFLAEIPWVGGIIDFFLAIGKGFNSLMEVAKTFSDKGGDLAVKNAKLAKGTEESLKAGIDRIETAVDKAKNTLNEVQQKKEIQTTGDIKTLPTTSDTQIDNRGQNGGNKREYIPNKKVRNNIQKAGKRLRKTLKLFNKTLPKMNYSLKQNNKRNAKKSQKNKKKYTRKHIV</sequence>
<dbReference type="AlphaFoldDB" id="A0A6C0CY41"/>